<dbReference type="InterPro" id="IPR058240">
    <property type="entry name" value="rSAM_sf"/>
</dbReference>
<dbReference type="SFLD" id="SFLDS00029">
    <property type="entry name" value="Radical_SAM"/>
    <property type="match status" value="2"/>
</dbReference>
<feature type="domain" description="Radical SAM core" evidence="8">
    <location>
        <begin position="20"/>
        <end position="249"/>
    </location>
</feature>
<proteinExistence type="inferred from homology"/>
<dbReference type="Pfam" id="PF04055">
    <property type="entry name" value="Radical_SAM"/>
    <property type="match status" value="1"/>
</dbReference>
<evidence type="ECO:0000256" key="1">
    <source>
        <dbReference type="ARBA" id="ARBA00001966"/>
    </source>
</evidence>
<sequence length="421" mass="49097">MNRVFIDTTQLNANNPKIIDRTPINYSVVAKPTGSKCNMKCSYCFYLHKEEMLNQEKKSIMPDDVLEQYIKQYLDTQDGAVVEFIWQGGEPTLLGLQYFYKIVEFQKKYKRSYQEVLNSLQTNGLLIDDKWCEFLVKNKFLVGLSIDGPKEYHDYCRRSKSQKSVFNRVIETVSLFHRYDITFNVLCVVNSYNSKKPLEVYKYIRDVINPSIIQFIPCVQHNMFESVAPLYWNENKLPIIGTPRSLPGRSDSIVTDWTVNSEDWGVFLSTVWAEWLENDFGTVFIENFEDIIAQIYGYGAQKCTSSQHCGKGLAIEYNGDMYCCDHFVYPEYLLGNIQETHQSDLVNSSKQLDFSRLKETSLPKYCKQCLYLKLCWGECPKNRLLKTPDNEVGLNYLCSGYRIFFSKVINNKYILDGKFKR</sequence>
<evidence type="ECO:0000256" key="5">
    <source>
        <dbReference type="ARBA" id="ARBA00023004"/>
    </source>
</evidence>
<keyword evidence="5" id="KW-0408">Iron</keyword>
<evidence type="ECO:0000256" key="7">
    <source>
        <dbReference type="ARBA" id="ARBA00023601"/>
    </source>
</evidence>
<dbReference type="NCBIfam" id="TIGR04085">
    <property type="entry name" value="rSAM_more_4Fe4S"/>
    <property type="match status" value="1"/>
</dbReference>
<gene>
    <name evidence="9" type="ORF">NHN17_19795</name>
</gene>
<dbReference type="Pfam" id="PF13186">
    <property type="entry name" value="SPASM"/>
    <property type="match status" value="1"/>
</dbReference>
<evidence type="ECO:0000259" key="8">
    <source>
        <dbReference type="PROSITE" id="PS51918"/>
    </source>
</evidence>
<dbReference type="CDD" id="cd01335">
    <property type="entry name" value="Radical_SAM"/>
    <property type="match status" value="1"/>
</dbReference>
<evidence type="ECO:0000256" key="2">
    <source>
        <dbReference type="ARBA" id="ARBA00022485"/>
    </source>
</evidence>
<dbReference type="Gene3D" id="3.20.20.70">
    <property type="entry name" value="Aldolase class I"/>
    <property type="match status" value="1"/>
</dbReference>
<comment type="cofactor">
    <cofactor evidence="1">
        <name>[4Fe-4S] cluster</name>
        <dbReference type="ChEBI" id="CHEBI:49883"/>
    </cofactor>
</comment>
<dbReference type="PROSITE" id="PS51918">
    <property type="entry name" value="RADICAL_SAM"/>
    <property type="match status" value="1"/>
</dbReference>
<name>A0ABT1N6C7_9GAMM</name>
<dbReference type="Proteomes" id="UP001524460">
    <property type="component" value="Unassembled WGS sequence"/>
</dbReference>
<dbReference type="InterPro" id="IPR034491">
    <property type="entry name" value="Anaerob_Ser_sulfatase-maturase"/>
</dbReference>
<keyword evidence="10" id="KW-1185">Reference proteome</keyword>
<dbReference type="InterPro" id="IPR023885">
    <property type="entry name" value="4Fe4S-binding_SPASM_dom"/>
</dbReference>
<dbReference type="SUPFAM" id="SSF102114">
    <property type="entry name" value="Radical SAM enzymes"/>
    <property type="match status" value="1"/>
</dbReference>
<dbReference type="NCBIfam" id="TIGR03942">
    <property type="entry name" value="sulfatase_rSAM"/>
    <property type="match status" value="1"/>
</dbReference>
<accession>A0ABT1N6C7</accession>
<comment type="caution">
    <text evidence="9">The sequence shown here is derived from an EMBL/GenBank/DDBJ whole genome shotgun (WGS) entry which is preliminary data.</text>
</comment>
<dbReference type="SFLD" id="SFLDG01386">
    <property type="entry name" value="main_SPASM_domain-containing"/>
    <property type="match status" value="2"/>
</dbReference>
<evidence type="ECO:0000256" key="4">
    <source>
        <dbReference type="ARBA" id="ARBA00022723"/>
    </source>
</evidence>
<dbReference type="InterPro" id="IPR047207">
    <property type="entry name" value="SPASM_anSME"/>
</dbReference>
<evidence type="ECO:0000313" key="9">
    <source>
        <dbReference type="EMBL" id="MCQ1060291.1"/>
    </source>
</evidence>
<keyword evidence="3" id="KW-0949">S-adenosyl-L-methionine</keyword>
<comment type="similarity">
    <text evidence="7">Belongs to the radical SAM superfamily. Anaerobic sulfatase-maturating enzyme family.</text>
</comment>
<evidence type="ECO:0000256" key="3">
    <source>
        <dbReference type="ARBA" id="ARBA00022691"/>
    </source>
</evidence>
<dbReference type="SFLD" id="SFLDG01067">
    <property type="entry name" value="SPASM/twitch_domain_containing"/>
    <property type="match status" value="2"/>
</dbReference>
<dbReference type="EMBL" id="JANEYT010000064">
    <property type="protein sequence ID" value="MCQ1060291.1"/>
    <property type="molecule type" value="Genomic_DNA"/>
</dbReference>
<dbReference type="CDD" id="cd21120">
    <property type="entry name" value="SPASM_anSME"/>
    <property type="match status" value="1"/>
</dbReference>
<dbReference type="RefSeq" id="WP_255044372.1">
    <property type="nucleotide sequence ID" value="NZ_JANEYT010000064.1"/>
</dbReference>
<protein>
    <submittedName>
        <fullName evidence="9">Anaerobic sulfatase maturase</fullName>
    </submittedName>
</protein>
<keyword evidence="6" id="KW-0411">Iron-sulfur</keyword>
<organism evidence="9 10">
    <name type="scientific">Photobacterium pectinilyticum</name>
    <dbReference type="NCBI Taxonomy" id="2906793"/>
    <lineage>
        <taxon>Bacteria</taxon>
        <taxon>Pseudomonadati</taxon>
        <taxon>Pseudomonadota</taxon>
        <taxon>Gammaproteobacteria</taxon>
        <taxon>Vibrionales</taxon>
        <taxon>Vibrionaceae</taxon>
        <taxon>Photobacterium</taxon>
    </lineage>
</organism>
<dbReference type="PANTHER" id="PTHR43273:SF3">
    <property type="entry name" value="ANAEROBIC SULFATASE-MATURATING ENZYME HOMOLOG ASLB-RELATED"/>
    <property type="match status" value="1"/>
</dbReference>
<keyword evidence="2" id="KW-0004">4Fe-4S</keyword>
<evidence type="ECO:0000256" key="6">
    <source>
        <dbReference type="ARBA" id="ARBA00023014"/>
    </source>
</evidence>
<dbReference type="SFLD" id="SFLDG01384">
    <property type="entry name" value="thioether_bond_formation_requi"/>
    <property type="match status" value="1"/>
</dbReference>
<dbReference type="InterPro" id="IPR007197">
    <property type="entry name" value="rSAM"/>
</dbReference>
<dbReference type="SFLD" id="SFLDG01072">
    <property type="entry name" value="dehydrogenase_like"/>
    <property type="match status" value="1"/>
</dbReference>
<reference evidence="9 10" key="1">
    <citation type="submission" date="2022-07" db="EMBL/GenBank/DDBJ databases">
        <title>Photobacterium pectinilyticum sp. nov., a marine bacterium isolated from surface seawater of Qingdao offshore.</title>
        <authorList>
            <person name="Wang X."/>
        </authorList>
    </citation>
    <scope>NUCLEOTIDE SEQUENCE [LARGE SCALE GENOMIC DNA]</scope>
    <source>
        <strain evidence="9 10">ZSDE20</strain>
    </source>
</reference>
<dbReference type="InterPro" id="IPR013785">
    <property type="entry name" value="Aldolase_TIM"/>
</dbReference>
<dbReference type="SFLD" id="SFLDF00285">
    <property type="entry name" value="anaerobic_Ser-type_sulfatase-m"/>
    <property type="match status" value="1"/>
</dbReference>
<keyword evidence="4" id="KW-0479">Metal-binding</keyword>
<dbReference type="InterPro" id="IPR023867">
    <property type="entry name" value="Sulphatase_maturase_rSAM"/>
</dbReference>
<evidence type="ECO:0000313" key="10">
    <source>
        <dbReference type="Proteomes" id="UP001524460"/>
    </source>
</evidence>
<dbReference type="PANTHER" id="PTHR43273">
    <property type="entry name" value="ANAEROBIC SULFATASE-MATURATING ENZYME HOMOLOG ASLB-RELATED"/>
    <property type="match status" value="1"/>
</dbReference>